<keyword evidence="4" id="KW-1185">Reference proteome</keyword>
<feature type="coiled-coil region" evidence="1">
    <location>
        <begin position="448"/>
        <end position="475"/>
    </location>
</feature>
<evidence type="ECO:0000256" key="1">
    <source>
        <dbReference type="SAM" id="Coils"/>
    </source>
</evidence>
<reference evidence="4" key="1">
    <citation type="submission" date="2011-08" db="EMBL/GenBank/DDBJ databases">
        <authorList>
            <person name="Rombauts S."/>
        </authorList>
    </citation>
    <scope>NUCLEOTIDE SEQUENCE</scope>
    <source>
        <strain evidence="4">London</strain>
    </source>
</reference>
<feature type="compositionally biased region" description="Basic and acidic residues" evidence="2">
    <location>
        <begin position="10"/>
        <end position="22"/>
    </location>
</feature>
<dbReference type="PANTHER" id="PTHR21974:SF2">
    <property type="entry name" value="RE15880P"/>
    <property type="match status" value="1"/>
</dbReference>
<dbReference type="PANTHER" id="PTHR21974">
    <property type="entry name" value="RE15880P"/>
    <property type="match status" value="1"/>
</dbReference>
<dbReference type="Proteomes" id="UP000015104">
    <property type="component" value="Unassembled WGS sequence"/>
</dbReference>
<reference evidence="3" key="2">
    <citation type="submission" date="2015-06" db="UniProtKB">
        <authorList>
            <consortium name="EnsemblMetazoa"/>
        </authorList>
    </citation>
    <scope>IDENTIFICATION</scope>
</reference>
<dbReference type="HOGENOM" id="CLU_561809_0_0_1"/>
<evidence type="ECO:0000313" key="3">
    <source>
        <dbReference type="EnsemblMetazoa" id="tetur02g11380.1"/>
    </source>
</evidence>
<feature type="coiled-coil region" evidence="1">
    <location>
        <begin position="55"/>
        <end position="96"/>
    </location>
</feature>
<dbReference type="GO" id="GO:0005929">
    <property type="term" value="C:cilium"/>
    <property type="evidence" value="ECO:0007669"/>
    <property type="project" value="TreeGrafter"/>
</dbReference>
<name>T1JXB8_TETUR</name>
<proteinExistence type="predicted"/>
<feature type="coiled-coil region" evidence="1">
    <location>
        <begin position="133"/>
        <end position="167"/>
    </location>
</feature>
<dbReference type="eggNOG" id="ENOG502RPFP">
    <property type="taxonomic scope" value="Eukaryota"/>
</dbReference>
<protein>
    <submittedName>
        <fullName evidence="3">Uncharacterized protein</fullName>
    </submittedName>
</protein>
<dbReference type="EMBL" id="CAEY01000824">
    <property type="status" value="NOT_ANNOTATED_CDS"/>
    <property type="molecule type" value="Genomic_DNA"/>
</dbReference>
<organism evidence="3 4">
    <name type="scientific">Tetranychus urticae</name>
    <name type="common">Two-spotted spider mite</name>
    <dbReference type="NCBI Taxonomy" id="32264"/>
    <lineage>
        <taxon>Eukaryota</taxon>
        <taxon>Metazoa</taxon>
        <taxon>Ecdysozoa</taxon>
        <taxon>Arthropoda</taxon>
        <taxon>Chelicerata</taxon>
        <taxon>Arachnida</taxon>
        <taxon>Acari</taxon>
        <taxon>Acariformes</taxon>
        <taxon>Trombidiformes</taxon>
        <taxon>Prostigmata</taxon>
        <taxon>Eleutherengona</taxon>
        <taxon>Raphignathae</taxon>
        <taxon>Tetranychoidea</taxon>
        <taxon>Tetranychidae</taxon>
        <taxon>Tetranychus</taxon>
    </lineage>
</organism>
<sequence length="486" mass="56541">MGCGSSASYRRNDQMSRPDTKNLRTNGNNTKSIEITKEALQSYLDLEHAIRDQEKKHILETYQIKTEQLDQLEEALVQMEELLAQCQDEASSFSKKLGNGDLHTTREFILRKSYTDQKLSGDEENFLDVLNKQELVERDYKNTLSQIEELKTDIARLSKEGEKLQKLYASRDELLDTIFEGQYGSDLENQLERELDWLLEQKRHVDQAYFRWRQAQIQVKQACALLSESVQKWKDVLSIPIEENETRYEMVAEVRNKLSEASSDLQSAQRYLPNITFPYCSPDEIATLDKAISYIFTDMQTRERHEHALFCYQTTYKRAASLKQWLEHVLTSTISRDLFEITEDCKARASELRNERTRLIRQRIKEITGNDLDYDGKGSHELRDSGVDSEFDDTSTADEQIARIFESSRSERKGAKSLTPDPTRVPFVMPTPLPSADLAPTPQKEEIFGRIESLRNRYKKEIMDLERNQKLNQARVTQGLKEKLQH</sequence>
<feature type="region of interest" description="Disordered" evidence="2">
    <location>
        <begin position="408"/>
        <end position="427"/>
    </location>
</feature>
<evidence type="ECO:0000256" key="2">
    <source>
        <dbReference type="SAM" id="MobiDB-lite"/>
    </source>
</evidence>
<dbReference type="STRING" id="32264.T1JXB8"/>
<accession>T1JXB8</accession>
<dbReference type="AlphaFoldDB" id="T1JXB8"/>
<feature type="region of interest" description="Disordered" evidence="2">
    <location>
        <begin position="1"/>
        <end position="29"/>
    </location>
</feature>
<evidence type="ECO:0000313" key="4">
    <source>
        <dbReference type="Proteomes" id="UP000015104"/>
    </source>
</evidence>
<keyword evidence="1" id="KW-0175">Coiled coil</keyword>
<dbReference type="EnsemblMetazoa" id="tetur02g11380.1">
    <property type="protein sequence ID" value="tetur02g11380.1"/>
    <property type="gene ID" value="tetur02g11380"/>
</dbReference>